<organism evidence="2 3">
    <name type="scientific">Branchiostoma lanceolatum</name>
    <name type="common">Common lancelet</name>
    <name type="synonym">Amphioxus lanceolatum</name>
    <dbReference type="NCBI Taxonomy" id="7740"/>
    <lineage>
        <taxon>Eukaryota</taxon>
        <taxon>Metazoa</taxon>
        <taxon>Chordata</taxon>
        <taxon>Cephalochordata</taxon>
        <taxon>Leptocardii</taxon>
        <taxon>Amphioxiformes</taxon>
        <taxon>Branchiostomatidae</taxon>
        <taxon>Branchiostoma</taxon>
    </lineage>
</organism>
<keyword evidence="1" id="KW-0472">Membrane</keyword>
<dbReference type="Proteomes" id="UP000838412">
    <property type="component" value="Chromosome 6"/>
</dbReference>
<gene>
    <name evidence="2" type="primary">Hypp3785</name>
    <name evidence="2" type="ORF">BLAG_LOCUS20973</name>
</gene>
<evidence type="ECO:0000313" key="2">
    <source>
        <dbReference type="EMBL" id="CAH1267759.1"/>
    </source>
</evidence>
<evidence type="ECO:0000256" key="1">
    <source>
        <dbReference type="SAM" id="Phobius"/>
    </source>
</evidence>
<keyword evidence="1" id="KW-1133">Transmembrane helix</keyword>
<keyword evidence="1" id="KW-0812">Transmembrane</keyword>
<feature type="transmembrane region" description="Helical" evidence="1">
    <location>
        <begin position="38"/>
        <end position="64"/>
    </location>
</feature>
<proteinExistence type="predicted"/>
<dbReference type="OrthoDB" id="9870685at2759"/>
<dbReference type="EMBL" id="OV696691">
    <property type="protein sequence ID" value="CAH1267759.1"/>
    <property type="molecule type" value="Genomic_DNA"/>
</dbReference>
<sequence length="89" mass="9687">MAGDDKKADFPDLDDLIMDVFKPDLFKDMSMSDFGKGVVVGALASRVSALTLGALAGVAFGIYMEQTYKVPDIRKKVGDLLVKKDDKKD</sequence>
<accession>A0A8K0A206</accession>
<evidence type="ECO:0000313" key="3">
    <source>
        <dbReference type="Proteomes" id="UP000838412"/>
    </source>
</evidence>
<reference evidence="2" key="1">
    <citation type="submission" date="2022-01" db="EMBL/GenBank/DDBJ databases">
        <authorList>
            <person name="Braso-Vives M."/>
        </authorList>
    </citation>
    <scope>NUCLEOTIDE SEQUENCE</scope>
</reference>
<dbReference type="AlphaFoldDB" id="A0A8K0A206"/>
<keyword evidence="3" id="KW-1185">Reference proteome</keyword>
<protein>
    <submittedName>
        <fullName evidence="2">Hypp3785 protein</fullName>
    </submittedName>
</protein>
<name>A0A8K0A206_BRALA</name>